<evidence type="ECO:0000256" key="8">
    <source>
        <dbReference type="PIRSR" id="PIRSR618044-2"/>
    </source>
</evidence>
<keyword evidence="3" id="KW-0378">Hydrolase</keyword>
<dbReference type="Pfam" id="PF00768">
    <property type="entry name" value="Peptidase_S11"/>
    <property type="match status" value="1"/>
</dbReference>
<reference evidence="12" key="1">
    <citation type="submission" date="2016-11" db="EMBL/GenBank/DDBJ databases">
        <authorList>
            <person name="Varghese N."/>
            <person name="Submissions S."/>
        </authorList>
    </citation>
    <scope>NUCLEOTIDE SEQUENCE [LARGE SCALE GENOMIC DNA]</scope>
    <source>
        <strain evidence="12">DSM 29327</strain>
    </source>
</reference>
<feature type="active site" description="Acyl-ester intermediate" evidence="7">
    <location>
        <position position="60"/>
    </location>
</feature>
<dbReference type="InterPro" id="IPR001967">
    <property type="entry name" value="Peptidase_S11_N"/>
</dbReference>
<evidence type="ECO:0000313" key="11">
    <source>
        <dbReference type="EMBL" id="SHL43821.1"/>
    </source>
</evidence>
<evidence type="ECO:0000256" key="6">
    <source>
        <dbReference type="ARBA" id="ARBA00023316"/>
    </source>
</evidence>
<dbReference type="GO" id="GO:0006508">
    <property type="term" value="P:proteolysis"/>
    <property type="evidence" value="ECO:0007669"/>
    <property type="project" value="InterPro"/>
</dbReference>
<dbReference type="EMBL" id="FRBN01000014">
    <property type="protein sequence ID" value="SHL43821.1"/>
    <property type="molecule type" value="Genomic_DNA"/>
</dbReference>
<evidence type="ECO:0000256" key="5">
    <source>
        <dbReference type="ARBA" id="ARBA00022984"/>
    </source>
</evidence>
<feature type="binding site" evidence="8">
    <location>
        <position position="223"/>
    </location>
    <ligand>
        <name>substrate</name>
    </ligand>
</feature>
<sequence>MKARGKQPVRWGLLVLATIWMLVVVPLSAVAAPYAAMVMDARSGKVLHSRNADARLHPASLTKMMTLYVVFEAVQNGEISLDDKVRISAHAASEPPSKLGLRAGQTIALRYLVRAAAVKSANDAATALGEAIEGSEAQFARRMNRTAKALGMTRTTFKNAHGLTESGHLSTAHDMTLLGRSLFYDYPQYYNLFSRITADAGVRSVRHTNRRMLENYRGADGIKTGYTRAAGFNLVASAERGGERIIATVFGGQSTASRNAKVAELLDLGFRKAPSRVAVNRPARPPYMGKIGTGPVMIAEGQDRPALAAKTIRLAGAAAVRKSLRPRARRAPEAPVLLAVKEDIERALLVAQQVAEAEVIPAGSIAAAPTVTPNIRPEPRPKNIVLASAPSGDPIQEVVMRVSTSGGRHWGINVGRYPSQYKARQVLLQTALNEMSTLDGSLRKVVKRPTGFDANFMGLTRESADLACRRLQAKKITCFMIGPS</sequence>
<dbReference type="Gene3D" id="3.40.710.10">
    <property type="entry name" value="DD-peptidase/beta-lactamase superfamily"/>
    <property type="match status" value="1"/>
</dbReference>
<dbReference type="STRING" id="1054996.SAMN05444414_11434"/>
<keyword evidence="11" id="KW-0121">Carboxypeptidase</keyword>
<keyword evidence="4" id="KW-0133">Cell shape</keyword>
<dbReference type="SUPFAM" id="SSF56601">
    <property type="entry name" value="beta-lactamase/transpeptidase-like"/>
    <property type="match status" value="1"/>
</dbReference>
<proteinExistence type="inferred from homology"/>
<evidence type="ECO:0000256" key="4">
    <source>
        <dbReference type="ARBA" id="ARBA00022960"/>
    </source>
</evidence>
<dbReference type="OrthoDB" id="9795979at2"/>
<evidence type="ECO:0000256" key="7">
    <source>
        <dbReference type="PIRSR" id="PIRSR618044-1"/>
    </source>
</evidence>
<evidence type="ECO:0000256" key="1">
    <source>
        <dbReference type="ARBA" id="ARBA00007164"/>
    </source>
</evidence>
<dbReference type="RefSeq" id="WP_073198493.1">
    <property type="nucleotide sequence ID" value="NZ_FRBN01000014.1"/>
</dbReference>
<keyword evidence="6" id="KW-0961">Cell wall biogenesis/degradation</keyword>
<organism evidence="11 12">
    <name type="scientific">Roseovarius marisflavi</name>
    <dbReference type="NCBI Taxonomy" id="1054996"/>
    <lineage>
        <taxon>Bacteria</taxon>
        <taxon>Pseudomonadati</taxon>
        <taxon>Pseudomonadota</taxon>
        <taxon>Alphaproteobacteria</taxon>
        <taxon>Rhodobacterales</taxon>
        <taxon>Roseobacteraceae</taxon>
        <taxon>Roseovarius</taxon>
    </lineage>
</organism>
<dbReference type="GO" id="GO:0009252">
    <property type="term" value="P:peptidoglycan biosynthetic process"/>
    <property type="evidence" value="ECO:0007669"/>
    <property type="project" value="UniProtKB-KW"/>
</dbReference>
<dbReference type="AlphaFoldDB" id="A0A1M7AM23"/>
<feature type="active site" evidence="7">
    <location>
        <position position="120"/>
    </location>
</feature>
<feature type="active site" description="Proton acceptor" evidence="7">
    <location>
        <position position="63"/>
    </location>
</feature>
<dbReference type="GO" id="GO:0009002">
    <property type="term" value="F:serine-type D-Ala-D-Ala carboxypeptidase activity"/>
    <property type="evidence" value="ECO:0007669"/>
    <property type="project" value="InterPro"/>
</dbReference>
<keyword evidence="12" id="KW-1185">Reference proteome</keyword>
<comment type="similarity">
    <text evidence="1 9">Belongs to the peptidase S11 family.</text>
</comment>
<evidence type="ECO:0000256" key="3">
    <source>
        <dbReference type="ARBA" id="ARBA00022801"/>
    </source>
</evidence>
<keyword evidence="2" id="KW-0732">Signal</keyword>
<dbReference type="PRINTS" id="PR00725">
    <property type="entry name" value="DADACBPTASE1"/>
</dbReference>
<dbReference type="Proteomes" id="UP000184191">
    <property type="component" value="Unassembled WGS sequence"/>
</dbReference>
<evidence type="ECO:0000256" key="9">
    <source>
        <dbReference type="RuleBase" id="RU004016"/>
    </source>
</evidence>
<keyword evidence="5" id="KW-0573">Peptidoglycan synthesis</keyword>
<dbReference type="PANTHER" id="PTHR21581:SF6">
    <property type="entry name" value="TRAFFICKING PROTEIN PARTICLE COMPLEX SUBUNIT 12"/>
    <property type="match status" value="1"/>
</dbReference>
<gene>
    <name evidence="11" type="ORF">SAMN05444414_11434</name>
</gene>
<protein>
    <submittedName>
        <fullName evidence="11">D-alanyl-D-alanine carboxypeptidase</fullName>
    </submittedName>
</protein>
<feature type="domain" description="Peptidase S11 D-alanyl-D-alanine carboxypeptidase A N-terminal" evidence="10">
    <location>
        <begin position="34"/>
        <end position="253"/>
    </location>
</feature>
<dbReference type="InterPro" id="IPR012338">
    <property type="entry name" value="Beta-lactam/transpept-like"/>
</dbReference>
<accession>A0A1M7AM23</accession>
<evidence type="ECO:0000313" key="12">
    <source>
        <dbReference type="Proteomes" id="UP000184191"/>
    </source>
</evidence>
<name>A0A1M7AM23_9RHOB</name>
<evidence type="ECO:0000256" key="2">
    <source>
        <dbReference type="ARBA" id="ARBA00022729"/>
    </source>
</evidence>
<dbReference type="GO" id="GO:0008360">
    <property type="term" value="P:regulation of cell shape"/>
    <property type="evidence" value="ECO:0007669"/>
    <property type="project" value="UniProtKB-KW"/>
</dbReference>
<evidence type="ECO:0000259" key="10">
    <source>
        <dbReference type="Pfam" id="PF00768"/>
    </source>
</evidence>
<dbReference type="PANTHER" id="PTHR21581">
    <property type="entry name" value="D-ALANYL-D-ALANINE CARBOXYPEPTIDASE"/>
    <property type="match status" value="1"/>
</dbReference>
<dbReference type="GO" id="GO:0071555">
    <property type="term" value="P:cell wall organization"/>
    <property type="evidence" value="ECO:0007669"/>
    <property type="project" value="UniProtKB-KW"/>
</dbReference>
<keyword evidence="11" id="KW-0645">Protease</keyword>
<dbReference type="InterPro" id="IPR018044">
    <property type="entry name" value="Peptidase_S11"/>
</dbReference>